<evidence type="ECO:0000313" key="2">
    <source>
        <dbReference type="Proteomes" id="UP000008710"/>
    </source>
</evidence>
<dbReference type="Proteomes" id="UP000008710">
    <property type="component" value="Chromosome"/>
</dbReference>
<dbReference type="AlphaFoldDB" id="Q0S5I0"/>
<dbReference type="HOGENOM" id="CLU_2318261_0_0_11"/>
<reference evidence="2" key="1">
    <citation type="journal article" date="2006" name="Proc. Natl. Acad. Sci. U.S.A.">
        <title>The complete genome of Rhodococcus sp. RHA1 provides insights into a catabolic powerhouse.</title>
        <authorList>
            <person name="McLeod M.P."/>
            <person name="Warren R.L."/>
            <person name="Hsiao W.W.L."/>
            <person name="Araki N."/>
            <person name="Myhre M."/>
            <person name="Fernandes C."/>
            <person name="Miyazawa D."/>
            <person name="Wong W."/>
            <person name="Lillquist A.L."/>
            <person name="Wang D."/>
            <person name="Dosanjh M."/>
            <person name="Hara H."/>
            <person name="Petrescu A."/>
            <person name="Morin R.D."/>
            <person name="Yang G."/>
            <person name="Stott J.M."/>
            <person name="Schein J.E."/>
            <person name="Shin H."/>
            <person name="Smailus D."/>
            <person name="Siddiqui A.S."/>
            <person name="Marra M.A."/>
            <person name="Jones S.J.M."/>
            <person name="Holt R."/>
            <person name="Brinkman F.S.L."/>
            <person name="Miyauchi K."/>
            <person name="Fukuda M."/>
            <person name="Davies J.E."/>
            <person name="Mohn W.W."/>
            <person name="Eltis L.D."/>
        </authorList>
    </citation>
    <scope>NUCLEOTIDE SEQUENCE [LARGE SCALE GENOMIC DNA]</scope>
    <source>
        <strain evidence="2">RHA1</strain>
    </source>
</reference>
<name>Q0S5I0_RHOJR</name>
<organism evidence="1 2">
    <name type="scientific">Rhodococcus jostii (strain RHA1)</name>
    <dbReference type="NCBI Taxonomy" id="101510"/>
    <lineage>
        <taxon>Bacteria</taxon>
        <taxon>Bacillati</taxon>
        <taxon>Actinomycetota</taxon>
        <taxon>Actinomycetes</taxon>
        <taxon>Mycobacteriales</taxon>
        <taxon>Nocardiaceae</taxon>
        <taxon>Rhodococcus</taxon>
    </lineage>
</organism>
<proteinExistence type="predicted"/>
<gene>
    <name evidence="1" type="ordered locus">RHA1_ro05426</name>
</gene>
<evidence type="ECO:0000313" key="1">
    <source>
        <dbReference type="EMBL" id="ABG97206.1"/>
    </source>
</evidence>
<sequence>MWGLHPLDQVRGTIGKDRFERARSSAAGACLPLPWLRGVLVVRPAGPALAPARQLFAAVFLPGCFPDEYCEWHRQHRPRYDDPYPPHDTSMPHLCGRPI</sequence>
<protein>
    <submittedName>
        <fullName evidence="1">Uncharacterized protein</fullName>
    </submittedName>
</protein>
<dbReference type="EMBL" id="CP000431">
    <property type="protein sequence ID" value="ABG97206.1"/>
    <property type="molecule type" value="Genomic_DNA"/>
</dbReference>
<dbReference type="KEGG" id="rha:RHA1_ro05426"/>
<accession>Q0S5I0</accession>